<feature type="non-terminal residue" evidence="2">
    <location>
        <position position="1"/>
    </location>
</feature>
<dbReference type="NCBIfam" id="TIGR02823">
    <property type="entry name" value="oxido_YhdH"/>
    <property type="match status" value="1"/>
</dbReference>
<dbReference type="InterPro" id="IPR013154">
    <property type="entry name" value="ADH-like_N"/>
</dbReference>
<dbReference type="SUPFAM" id="SSF50129">
    <property type="entry name" value="GroES-like"/>
    <property type="match status" value="1"/>
</dbReference>
<dbReference type="InterPro" id="IPR036291">
    <property type="entry name" value="NAD(P)-bd_dom_sf"/>
</dbReference>
<dbReference type="PANTHER" id="PTHR43677">
    <property type="entry name" value="SHORT-CHAIN DEHYDROGENASE/REDUCTASE"/>
    <property type="match status" value="1"/>
</dbReference>
<sequence>VLREEEAEDIRNKFMEQKRFKALVVRENEEQQFRRTLEERTIAELPPGDILIRVCFSSLNYKDALSANGNHGVTKAYPHTPGIDAAGVVAASATGQFSEGDEVICMGYDLGMNTPGGFAEYISVPGDWVLAKPAGLSLYEAMQIGTAGFTAAQCVERLISLGVRPDQGPVLVTGATGGVGSTAIALLSKLGFQVAAVTGKESEHAFLKELGAVKVLTRKQATGRAGAALLRERWAGVVDTVGGELLAGAVKATRYGGAVACCGNAASGDLPLTVYPFILRGVCLIGIDSASCPMVRREEIWQDLADGWRLSMLDGLTTRISLEQLDQYIEAMLAGKTTGRIVVDLGGIAE</sequence>
<dbReference type="PANTHER" id="PTHR43677:SF1">
    <property type="entry name" value="ACRYLYL-COA REDUCTASE ACUI-RELATED"/>
    <property type="match status" value="1"/>
</dbReference>
<evidence type="ECO:0000313" key="2">
    <source>
        <dbReference type="EMBL" id="RWX45639.1"/>
    </source>
</evidence>
<dbReference type="SMART" id="SM00829">
    <property type="entry name" value="PKS_ER"/>
    <property type="match status" value="1"/>
</dbReference>
<accession>A0A3S4T905</accession>
<feature type="domain" description="Enoyl reductase (ER)" evidence="1">
    <location>
        <begin position="34"/>
        <end position="343"/>
    </location>
</feature>
<dbReference type="CDD" id="cd05280">
    <property type="entry name" value="MDR_yhdh_yhfp"/>
    <property type="match status" value="1"/>
</dbReference>
<dbReference type="GO" id="GO:0043957">
    <property type="term" value="F:acryloyl-CoA reductase (NADPH) activity"/>
    <property type="evidence" value="ECO:0007669"/>
    <property type="project" value="TreeGrafter"/>
</dbReference>
<evidence type="ECO:0000259" key="1">
    <source>
        <dbReference type="SMART" id="SM00829"/>
    </source>
</evidence>
<name>A0A3S4T905_9BACT</name>
<proteinExistence type="predicted"/>
<evidence type="ECO:0000313" key="3">
    <source>
        <dbReference type="Proteomes" id="UP000286862"/>
    </source>
</evidence>
<dbReference type="Pfam" id="PF00107">
    <property type="entry name" value="ADH_zinc_N"/>
    <property type="match status" value="1"/>
</dbReference>
<reference evidence="2 3" key="1">
    <citation type="submission" date="2017-01" db="EMBL/GenBank/DDBJ databases">
        <title>The cable genome- insights into the physiology and evolution of filamentous bacteria capable of sulfide oxidation via long distance electron transfer.</title>
        <authorList>
            <person name="Schreiber L."/>
            <person name="Bjerg J.T."/>
            <person name="Boggild A."/>
            <person name="Van De Vossenberg J."/>
            <person name="Meysman F."/>
            <person name="Nielsen L.P."/>
            <person name="Schramm A."/>
            <person name="Kjeldsen K.U."/>
        </authorList>
    </citation>
    <scope>NUCLEOTIDE SEQUENCE [LARGE SCALE GENOMIC DNA]</scope>
    <source>
        <strain evidence="2">A2</strain>
    </source>
</reference>
<dbReference type="AlphaFoldDB" id="A0A3S4T905"/>
<dbReference type="InterPro" id="IPR020843">
    <property type="entry name" value="ER"/>
</dbReference>
<dbReference type="InterPro" id="IPR051397">
    <property type="entry name" value="Zn-ADH-like_protein"/>
</dbReference>
<dbReference type="EMBL" id="MTKQ01000262">
    <property type="protein sequence ID" value="RWX45639.1"/>
    <property type="molecule type" value="Genomic_DNA"/>
</dbReference>
<dbReference type="Gene3D" id="3.90.180.10">
    <property type="entry name" value="Medium-chain alcohol dehydrogenases, catalytic domain"/>
    <property type="match status" value="1"/>
</dbReference>
<dbReference type="InterPro" id="IPR011032">
    <property type="entry name" value="GroES-like_sf"/>
</dbReference>
<dbReference type="Pfam" id="PF08240">
    <property type="entry name" value="ADH_N"/>
    <property type="match status" value="1"/>
</dbReference>
<gene>
    <name evidence="2" type="ORF">VT99_12621</name>
</gene>
<dbReference type="Proteomes" id="UP000286862">
    <property type="component" value="Unassembled WGS sequence"/>
</dbReference>
<dbReference type="InterPro" id="IPR013149">
    <property type="entry name" value="ADH-like_C"/>
</dbReference>
<dbReference type="SUPFAM" id="SSF51735">
    <property type="entry name" value="NAD(P)-binding Rossmann-fold domains"/>
    <property type="match status" value="1"/>
</dbReference>
<dbReference type="Gene3D" id="3.40.50.720">
    <property type="entry name" value="NAD(P)-binding Rossmann-like Domain"/>
    <property type="match status" value="1"/>
</dbReference>
<dbReference type="InterPro" id="IPR014188">
    <property type="entry name" value="Acrylyl-CoA_reductase_AcuI"/>
</dbReference>
<protein>
    <submittedName>
        <fullName evidence="2">Putative quinone oxidoreductase, YhdH/YhfP family</fullName>
    </submittedName>
</protein>
<organism evidence="2 3">
    <name type="scientific">Candidatus Electrothrix marina</name>
    <dbReference type="NCBI Taxonomy" id="1859130"/>
    <lineage>
        <taxon>Bacteria</taxon>
        <taxon>Pseudomonadati</taxon>
        <taxon>Thermodesulfobacteriota</taxon>
        <taxon>Desulfobulbia</taxon>
        <taxon>Desulfobulbales</taxon>
        <taxon>Desulfobulbaceae</taxon>
        <taxon>Candidatus Electrothrix</taxon>
    </lineage>
</organism>
<comment type="caution">
    <text evidence="2">The sequence shown here is derived from an EMBL/GenBank/DDBJ whole genome shotgun (WGS) entry which is preliminary data.</text>
</comment>